<keyword evidence="1" id="KW-0812">Transmembrane</keyword>
<accession>A0A1G1W0C9</accession>
<sequence length="154" mass="18402">MHYKKHVVVNTILGSLALYLANLPIVFRTLSPAVLVGFLIDADHFLYHIWKERTLSLRSLTRLVKVDWNEQRLRFYPFHTLEFGIIFTIIVYYTPLSWPWAFGYWVHISTDAYHNWRLRGNFSSWLPVWIGTLQSYQKLQARRKMRGLPKKTYA</sequence>
<proteinExistence type="predicted"/>
<name>A0A1G1W0C9_9BACT</name>
<keyword evidence="1" id="KW-1133">Transmembrane helix</keyword>
<comment type="caution">
    <text evidence="2">The sequence shown here is derived from an EMBL/GenBank/DDBJ whole genome shotgun (WGS) entry which is preliminary data.</text>
</comment>
<evidence type="ECO:0000313" key="3">
    <source>
        <dbReference type="Proteomes" id="UP000176723"/>
    </source>
</evidence>
<gene>
    <name evidence="2" type="ORF">A3A65_03470</name>
</gene>
<evidence type="ECO:0000313" key="2">
    <source>
        <dbReference type="EMBL" id="OGY21122.1"/>
    </source>
</evidence>
<reference evidence="2 3" key="1">
    <citation type="journal article" date="2016" name="Nat. Commun.">
        <title>Thousands of microbial genomes shed light on interconnected biogeochemical processes in an aquifer system.</title>
        <authorList>
            <person name="Anantharaman K."/>
            <person name="Brown C.T."/>
            <person name="Hug L.A."/>
            <person name="Sharon I."/>
            <person name="Castelle C.J."/>
            <person name="Probst A.J."/>
            <person name="Thomas B.C."/>
            <person name="Singh A."/>
            <person name="Wilkins M.J."/>
            <person name="Karaoz U."/>
            <person name="Brodie E.L."/>
            <person name="Williams K.H."/>
            <person name="Hubbard S.S."/>
            <person name="Banfield J.F."/>
        </authorList>
    </citation>
    <scope>NUCLEOTIDE SEQUENCE [LARGE SCALE GENOMIC DNA]</scope>
</reference>
<feature type="transmembrane region" description="Helical" evidence="1">
    <location>
        <begin position="7"/>
        <end position="27"/>
    </location>
</feature>
<dbReference type="AlphaFoldDB" id="A0A1G1W0C9"/>
<organism evidence="2 3">
    <name type="scientific">Candidatus Chisholmbacteria bacterium RIFCSPLOWO2_01_FULL_49_14</name>
    <dbReference type="NCBI Taxonomy" id="1797593"/>
    <lineage>
        <taxon>Bacteria</taxon>
        <taxon>Candidatus Chisholmiibacteriota</taxon>
    </lineage>
</organism>
<evidence type="ECO:0000256" key="1">
    <source>
        <dbReference type="SAM" id="Phobius"/>
    </source>
</evidence>
<protein>
    <recommendedName>
        <fullName evidence="4">Metal-dependent hydrolase</fullName>
    </recommendedName>
</protein>
<dbReference type="EMBL" id="MHCL01000016">
    <property type="protein sequence ID" value="OGY21122.1"/>
    <property type="molecule type" value="Genomic_DNA"/>
</dbReference>
<dbReference type="Proteomes" id="UP000176723">
    <property type="component" value="Unassembled WGS sequence"/>
</dbReference>
<evidence type="ECO:0008006" key="4">
    <source>
        <dbReference type="Google" id="ProtNLM"/>
    </source>
</evidence>
<feature type="transmembrane region" description="Helical" evidence="1">
    <location>
        <begin position="75"/>
        <end position="96"/>
    </location>
</feature>
<keyword evidence="1" id="KW-0472">Membrane</keyword>